<evidence type="ECO:0000259" key="3">
    <source>
        <dbReference type="PROSITE" id="PS50011"/>
    </source>
</evidence>
<evidence type="ECO:0000256" key="2">
    <source>
        <dbReference type="ARBA" id="ARBA00022840"/>
    </source>
</evidence>
<keyword evidence="2" id="KW-0067">ATP-binding</keyword>
<sequence length="121" mass="13206">MYGACTAGPNLQFFVCEYASMRSLSELTNPARFTESTLWKRLHEAALGLEYLHERGHIHGDLRCSNILVGSDGTAKLSNFGLSGSMNVASSRAVRWQAPEVLKGEAPSHQSDVYSLGMCVI</sequence>
<dbReference type="AlphaFoldDB" id="A0A8T1TY44"/>
<evidence type="ECO:0000313" key="4">
    <source>
        <dbReference type="EMBL" id="KAG6949707.1"/>
    </source>
</evidence>
<dbReference type="Pfam" id="PF07714">
    <property type="entry name" value="PK_Tyr_Ser-Thr"/>
    <property type="match status" value="1"/>
</dbReference>
<dbReference type="PROSITE" id="PS50011">
    <property type="entry name" value="PROTEIN_KINASE_DOM"/>
    <property type="match status" value="1"/>
</dbReference>
<name>A0A8T1TY44_9STRA</name>
<dbReference type="InterPro" id="IPR001245">
    <property type="entry name" value="Ser-Thr/Tyr_kinase_cat_dom"/>
</dbReference>
<organism evidence="4 5">
    <name type="scientific">Phytophthora cactorum</name>
    <dbReference type="NCBI Taxonomy" id="29920"/>
    <lineage>
        <taxon>Eukaryota</taxon>
        <taxon>Sar</taxon>
        <taxon>Stramenopiles</taxon>
        <taxon>Oomycota</taxon>
        <taxon>Peronosporomycetes</taxon>
        <taxon>Peronosporales</taxon>
        <taxon>Peronosporaceae</taxon>
        <taxon>Phytophthora</taxon>
    </lineage>
</organism>
<dbReference type="OrthoDB" id="114536at2759"/>
<accession>A0A8T1TY44</accession>
<feature type="domain" description="Protein kinase" evidence="3">
    <location>
        <begin position="1"/>
        <end position="121"/>
    </location>
</feature>
<keyword evidence="1" id="KW-0547">Nucleotide-binding</keyword>
<feature type="non-terminal residue" evidence="4">
    <location>
        <position position="121"/>
    </location>
</feature>
<protein>
    <recommendedName>
        <fullName evidence="3">Protein kinase domain-containing protein</fullName>
    </recommendedName>
</protein>
<dbReference type="Proteomes" id="UP000688947">
    <property type="component" value="Unassembled WGS sequence"/>
</dbReference>
<dbReference type="GO" id="GO:0004672">
    <property type="term" value="F:protein kinase activity"/>
    <property type="evidence" value="ECO:0007669"/>
    <property type="project" value="InterPro"/>
</dbReference>
<dbReference type="EMBL" id="JAENGZ010001216">
    <property type="protein sequence ID" value="KAG6949707.1"/>
    <property type="molecule type" value="Genomic_DNA"/>
</dbReference>
<dbReference type="InterPro" id="IPR000719">
    <property type="entry name" value="Prot_kinase_dom"/>
</dbReference>
<dbReference type="PANTHER" id="PTHR24418">
    <property type="entry name" value="TYROSINE-PROTEIN KINASE"/>
    <property type="match status" value="1"/>
</dbReference>
<gene>
    <name evidence="4" type="ORF">JG687_00014685</name>
</gene>
<evidence type="ECO:0000313" key="5">
    <source>
        <dbReference type="Proteomes" id="UP000688947"/>
    </source>
</evidence>
<reference evidence="4" key="1">
    <citation type="submission" date="2021-01" db="EMBL/GenBank/DDBJ databases">
        <title>Phytophthora aleatoria, a newly-described species from Pinus radiata is distinct from Phytophthora cactorum isolates based on comparative genomics.</title>
        <authorList>
            <person name="Mcdougal R."/>
            <person name="Panda P."/>
            <person name="Williams N."/>
            <person name="Studholme D.J."/>
        </authorList>
    </citation>
    <scope>NUCLEOTIDE SEQUENCE</scope>
    <source>
        <strain evidence="4">NZFS 3830</strain>
    </source>
</reference>
<comment type="caution">
    <text evidence="4">The sequence shown here is derived from an EMBL/GenBank/DDBJ whole genome shotgun (WGS) entry which is preliminary data.</text>
</comment>
<proteinExistence type="predicted"/>
<dbReference type="InterPro" id="IPR050198">
    <property type="entry name" value="Non-receptor_tyrosine_kinases"/>
</dbReference>
<dbReference type="GO" id="GO:0005524">
    <property type="term" value="F:ATP binding"/>
    <property type="evidence" value="ECO:0007669"/>
    <property type="project" value="UniProtKB-KW"/>
</dbReference>
<evidence type="ECO:0000256" key="1">
    <source>
        <dbReference type="ARBA" id="ARBA00022741"/>
    </source>
</evidence>